<proteinExistence type="predicted"/>
<dbReference type="AlphaFoldDB" id="A0A9X0CDJ3"/>
<dbReference type="InterPro" id="IPR011990">
    <property type="entry name" value="TPR-like_helical_dom_sf"/>
</dbReference>
<dbReference type="SMART" id="SM00028">
    <property type="entry name" value="TPR"/>
    <property type="match status" value="3"/>
</dbReference>
<evidence type="ECO:0000313" key="1">
    <source>
        <dbReference type="EMBL" id="KAJ7326582.1"/>
    </source>
</evidence>
<keyword evidence="2" id="KW-1185">Reference proteome</keyword>
<dbReference type="Gene3D" id="1.25.40.10">
    <property type="entry name" value="Tetratricopeptide repeat domain"/>
    <property type="match status" value="1"/>
</dbReference>
<name>A0A9X0CDJ3_9CNID</name>
<evidence type="ECO:0000313" key="2">
    <source>
        <dbReference type="Proteomes" id="UP001163046"/>
    </source>
</evidence>
<dbReference type="SUPFAM" id="SSF48452">
    <property type="entry name" value="TPR-like"/>
    <property type="match status" value="1"/>
</dbReference>
<gene>
    <name evidence="1" type="ORF">OS493_027536</name>
</gene>
<dbReference type="InterPro" id="IPR019734">
    <property type="entry name" value="TPR_rpt"/>
</dbReference>
<accession>A0A9X0CDJ3</accession>
<organism evidence="1 2">
    <name type="scientific">Desmophyllum pertusum</name>
    <dbReference type="NCBI Taxonomy" id="174260"/>
    <lineage>
        <taxon>Eukaryota</taxon>
        <taxon>Metazoa</taxon>
        <taxon>Cnidaria</taxon>
        <taxon>Anthozoa</taxon>
        <taxon>Hexacorallia</taxon>
        <taxon>Scleractinia</taxon>
        <taxon>Caryophylliina</taxon>
        <taxon>Caryophylliidae</taxon>
        <taxon>Desmophyllum</taxon>
    </lineage>
</organism>
<sequence>MEEADQIHSKNPDEFETKPLSEVYFLNSHARFLSEKKDSNENQRIQEETKTALSVSNKQLGDHPERAATLLCAGINAKRRKENDESKQKLEEALELYEKCLGKHLMTALVHKNIADLYLLLGTELDTCLVHYANAIKLLEDLGMRGRKESVLTLKNFANCHAKKNNFDDAIKQFEEAEQVAEQELEMDHTWKVSIKTELAILHDKMGHPDQARAVMLEGLLMSTRLNLSIDKMGNKHMIREFINRYPDTFAEEDFPL</sequence>
<feature type="non-terminal residue" evidence="1">
    <location>
        <position position="257"/>
    </location>
</feature>
<protein>
    <submittedName>
        <fullName evidence="1">Uncharacterized protein</fullName>
    </submittedName>
</protein>
<dbReference type="Pfam" id="PF13424">
    <property type="entry name" value="TPR_12"/>
    <property type="match status" value="1"/>
</dbReference>
<dbReference type="EMBL" id="MU827802">
    <property type="protein sequence ID" value="KAJ7326582.1"/>
    <property type="molecule type" value="Genomic_DNA"/>
</dbReference>
<comment type="caution">
    <text evidence="1">The sequence shown here is derived from an EMBL/GenBank/DDBJ whole genome shotgun (WGS) entry which is preliminary data.</text>
</comment>
<reference evidence="1" key="1">
    <citation type="submission" date="2023-01" db="EMBL/GenBank/DDBJ databases">
        <title>Genome assembly of the deep-sea coral Lophelia pertusa.</title>
        <authorList>
            <person name="Herrera S."/>
            <person name="Cordes E."/>
        </authorList>
    </citation>
    <scope>NUCLEOTIDE SEQUENCE</scope>
    <source>
        <strain evidence="1">USNM1676648</strain>
        <tissue evidence="1">Polyp</tissue>
    </source>
</reference>
<dbReference type="Proteomes" id="UP001163046">
    <property type="component" value="Unassembled WGS sequence"/>
</dbReference>
<dbReference type="OrthoDB" id="10457369at2759"/>